<reference evidence="4" key="1">
    <citation type="submission" date="2025-08" db="UniProtKB">
        <authorList>
            <consortium name="RefSeq"/>
        </authorList>
    </citation>
    <scope>IDENTIFICATION</scope>
    <source>
        <tissue evidence="4">Whole Larva</tissue>
    </source>
</reference>
<name>A0ABM1N8A8_NICVS</name>
<dbReference type="GeneID" id="108567233"/>
<feature type="chain" id="PRO_5046732434" evidence="2">
    <location>
        <begin position="18"/>
        <end position="132"/>
    </location>
</feature>
<dbReference type="InterPro" id="IPR006170">
    <property type="entry name" value="PBP/GOBP"/>
</dbReference>
<dbReference type="SUPFAM" id="SSF47565">
    <property type="entry name" value="Insect pheromone/odorant-binding proteins"/>
    <property type="match status" value="1"/>
</dbReference>
<evidence type="ECO:0000256" key="1">
    <source>
        <dbReference type="ARBA" id="ARBA00022729"/>
    </source>
</evidence>
<evidence type="ECO:0000256" key="2">
    <source>
        <dbReference type="SAM" id="SignalP"/>
    </source>
</evidence>
<gene>
    <name evidence="4" type="primary">LOC108567233</name>
</gene>
<dbReference type="PANTHER" id="PTHR11857:SF48">
    <property type="entry name" value="GENERAL ODORANT-BINDING PROTEIN 57C-RELATED"/>
    <property type="match status" value="1"/>
</dbReference>
<evidence type="ECO:0000313" key="4">
    <source>
        <dbReference type="RefSeq" id="XP_017783058.1"/>
    </source>
</evidence>
<dbReference type="CDD" id="cd23992">
    <property type="entry name" value="PBP_GOBP"/>
    <property type="match status" value="1"/>
</dbReference>
<keyword evidence="1 2" id="KW-0732">Signal</keyword>
<sequence>MKATVAVFVLLAAFAYAGKINYAQRYLEQIETVRKECFDQENVHHKHLHSLDDSDKIPPFEDLRCHTLCTVIKFQLIDNELQFLPGAYKNLFDDMEHWGKVQKALYKCLPNDMKLRTCENAYDLQLCIYKNI</sequence>
<organism evidence="3 4">
    <name type="scientific">Nicrophorus vespilloides</name>
    <name type="common">Boreal carrion beetle</name>
    <dbReference type="NCBI Taxonomy" id="110193"/>
    <lineage>
        <taxon>Eukaryota</taxon>
        <taxon>Metazoa</taxon>
        <taxon>Ecdysozoa</taxon>
        <taxon>Arthropoda</taxon>
        <taxon>Hexapoda</taxon>
        <taxon>Insecta</taxon>
        <taxon>Pterygota</taxon>
        <taxon>Neoptera</taxon>
        <taxon>Endopterygota</taxon>
        <taxon>Coleoptera</taxon>
        <taxon>Polyphaga</taxon>
        <taxon>Staphyliniformia</taxon>
        <taxon>Silphidae</taxon>
        <taxon>Nicrophorinae</taxon>
        <taxon>Nicrophorus</taxon>
    </lineage>
</organism>
<proteinExistence type="predicted"/>
<dbReference type="Pfam" id="PF01395">
    <property type="entry name" value="PBP_GOBP"/>
    <property type="match status" value="1"/>
</dbReference>
<dbReference type="Proteomes" id="UP000695000">
    <property type="component" value="Unplaced"/>
</dbReference>
<dbReference type="InterPro" id="IPR036728">
    <property type="entry name" value="PBP_GOBP_sf"/>
</dbReference>
<accession>A0ABM1N8A8</accession>
<feature type="signal peptide" evidence="2">
    <location>
        <begin position="1"/>
        <end position="17"/>
    </location>
</feature>
<keyword evidence="3" id="KW-1185">Reference proteome</keyword>
<protein>
    <submittedName>
        <fullName evidence="4">Uncharacterized protein LOC108567233</fullName>
    </submittedName>
</protein>
<evidence type="ECO:0000313" key="3">
    <source>
        <dbReference type="Proteomes" id="UP000695000"/>
    </source>
</evidence>
<dbReference type="RefSeq" id="XP_017783058.1">
    <property type="nucleotide sequence ID" value="XM_017927569.1"/>
</dbReference>
<dbReference type="PANTHER" id="PTHR11857">
    <property type="entry name" value="ODORANT BINDING PROTEIN-RELATED"/>
    <property type="match status" value="1"/>
</dbReference>
<dbReference type="Gene3D" id="1.10.238.20">
    <property type="entry name" value="Pheromone/general odorant binding protein domain"/>
    <property type="match status" value="1"/>
</dbReference>